<organism evidence="1 2">
    <name type="scientific">Candidatus Roizmanbacteria bacterium CG22_combo_CG10-13_8_21_14_all_34_12</name>
    <dbReference type="NCBI Taxonomy" id="1974860"/>
    <lineage>
        <taxon>Bacteria</taxon>
        <taxon>Candidatus Roizmaniibacteriota</taxon>
    </lineage>
</organism>
<protein>
    <submittedName>
        <fullName evidence="1">Uncharacterized protein</fullName>
    </submittedName>
</protein>
<sequence length="90" mass="10735">MITDTDIKKMKGIFTTKDDLKAFATKEYVDKRFERLFKYLDHRFEPLDKLVKGFSDFKDKVLTNLDWLTGKYIKLDEEHLVLSEQRVVTS</sequence>
<gene>
    <name evidence="1" type="ORF">COW97_03805</name>
</gene>
<proteinExistence type="predicted"/>
<name>A0A2H0BZX3_9BACT</name>
<comment type="caution">
    <text evidence="1">The sequence shown here is derived from an EMBL/GenBank/DDBJ whole genome shotgun (WGS) entry which is preliminary data.</text>
</comment>
<evidence type="ECO:0000313" key="2">
    <source>
        <dbReference type="Proteomes" id="UP000229699"/>
    </source>
</evidence>
<accession>A0A2H0BZX3</accession>
<dbReference type="AlphaFoldDB" id="A0A2H0BZX3"/>
<evidence type="ECO:0000313" key="1">
    <source>
        <dbReference type="EMBL" id="PIP63192.1"/>
    </source>
</evidence>
<reference evidence="1 2" key="1">
    <citation type="submission" date="2017-09" db="EMBL/GenBank/DDBJ databases">
        <title>Depth-based differentiation of microbial function through sediment-hosted aquifers and enrichment of novel symbionts in the deep terrestrial subsurface.</title>
        <authorList>
            <person name="Probst A.J."/>
            <person name="Ladd B."/>
            <person name="Jarett J.K."/>
            <person name="Geller-Mcgrath D.E."/>
            <person name="Sieber C.M."/>
            <person name="Emerson J.B."/>
            <person name="Anantharaman K."/>
            <person name="Thomas B.C."/>
            <person name="Malmstrom R."/>
            <person name="Stieglmeier M."/>
            <person name="Klingl A."/>
            <person name="Woyke T."/>
            <person name="Ryan C.M."/>
            <person name="Banfield J.F."/>
        </authorList>
    </citation>
    <scope>NUCLEOTIDE SEQUENCE [LARGE SCALE GENOMIC DNA]</scope>
    <source>
        <strain evidence="1">CG22_combo_CG10-13_8_21_14_all_34_12</strain>
    </source>
</reference>
<dbReference type="EMBL" id="PCTC01000083">
    <property type="protein sequence ID" value="PIP63192.1"/>
    <property type="molecule type" value="Genomic_DNA"/>
</dbReference>
<dbReference type="Proteomes" id="UP000229699">
    <property type="component" value="Unassembled WGS sequence"/>
</dbReference>